<proteinExistence type="predicted"/>
<gene>
    <name evidence="1" type="ORF">EYF80_040799</name>
</gene>
<dbReference type="AlphaFoldDB" id="A0A4Z2G8W2"/>
<dbReference type="Proteomes" id="UP000314294">
    <property type="component" value="Unassembled WGS sequence"/>
</dbReference>
<organism evidence="1 2">
    <name type="scientific">Liparis tanakae</name>
    <name type="common">Tanaka's snailfish</name>
    <dbReference type="NCBI Taxonomy" id="230148"/>
    <lineage>
        <taxon>Eukaryota</taxon>
        <taxon>Metazoa</taxon>
        <taxon>Chordata</taxon>
        <taxon>Craniata</taxon>
        <taxon>Vertebrata</taxon>
        <taxon>Euteleostomi</taxon>
        <taxon>Actinopterygii</taxon>
        <taxon>Neopterygii</taxon>
        <taxon>Teleostei</taxon>
        <taxon>Neoteleostei</taxon>
        <taxon>Acanthomorphata</taxon>
        <taxon>Eupercaria</taxon>
        <taxon>Perciformes</taxon>
        <taxon>Cottioidei</taxon>
        <taxon>Cottales</taxon>
        <taxon>Liparidae</taxon>
        <taxon>Liparis</taxon>
    </lineage>
</organism>
<reference evidence="1 2" key="1">
    <citation type="submission" date="2019-03" db="EMBL/GenBank/DDBJ databases">
        <title>First draft genome of Liparis tanakae, snailfish: a comprehensive survey of snailfish specific genes.</title>
        <authorList>
            <person name="Kim W."/>
            <person name="Song I."/>
            <person name="Jeong J.-H."/>
            <person name="Kim D."/>
            <person name="Kim S."/>
            <person name="Ryu S."/>
            <person name="Song J.Y."/>
            <person name="Lee S.K."/>
        </authorList>
    </citation>
    <scope>NUCLEOTIDE SEQUENCE [LARGE SCALE GENOMIC DNA]</scope>
    <source>
        <tissue evidence="1">Muscle</tissue>
    </source>
</reference>
<protein>
    <submittedName>
        <fullName evidence="1">Uncharacterized protein</fullName>
    </submittedName>
</protein>
<dbReference type="EMBL" id="SRLO01000674">
    <property type="protein sequence ID" value="TNN48972.1"/>
    <property type="molecule type" value="Genomic_DNA"/>
</dbReference>
<accession>A0A4Z2G8W2</accession>
<evidence type="ECO:0000313" key="2">
    <source>
        <dbReference type="Proteomes" id="UP000314294"/>
    </source>
</evidence>
<comment type="caution">
    <text evidence="1">The sequence shown here is derived from an EMBL/GenBank/DDBJ whole genome shotgun (WGS) entry which is preliminary data.</text>
</comment>
<name>A0A4Z2G8W2_9TELE</name>
<keyword evidence="2" id="KW-1185">Reference proteome</keyword>
<sequence>MGRELPTPGLVSPESRSGSCAAAEVSVTHTHTHRVSRAYLEGFPGFFRSATRNKDKTKPKKNRKKRKVVRLLNFSSPSALRRRFRYPLRHDVTKQEEELRGGGANTFGLTVWTNRQADPEMRGGASLGHVNLCSWRRVT</sequence>
<evidence type="ECO:0000313" key="1">
    <source>
        <dbReference type="EMBL" id="TNN48972.1"/>
    </source>
</evidence>